<feature type="transmembrane region" description="Helical" evidence="2">
    <location>
        <begin position="234"/>
        <end position="254"/>
    </location>
</feature>
<feature type="transmembrane region" description="Helical" evidence="2">
    <location>
        <begin position="367"/>
        <end position="393"/>
    </location>
</feature>
<dbReference type="STRING" id="679936.Sulac_1212"/>
<accession>G8TV72</accession>
<feature type="region of interest" description="Disordered" evidence="1">
    <location>
        <begin position="736"/>
        <end position="762"/>
    </location>
</feature>
<evidence type="ECO:0000313" key="4">
    <source>
        <dbReference type="Proteomes" id="UP000005439"/>
    </source>
</evidence>
<evidence type="ECO:0000256" key="2">
    <source>
        <dbReference type="SAM" id="Phobius"/>
    </source>
</evidence>
<organism evidence="3 4">
    <name type="scientific">Sulfobacillus acidophilus (strain ATCC 700253 / DSM 10332 / NAL)</name>
    <dbReference type="NCBI Taxonomy" id="679936"/>
    <lineage>
        <taxon>Bacteria</taxon>
        <taxon>Bacillati</taxon>
        <taxon>Bacillota</taxon>
        <taxon>Clostridia</taxon>
        <taxon>Eubacteriales</taxon>
        <taxon>Clostridiales Family XVII. Incertae Sedis</taxon>
        <taxon>Sulfobacillus</taxon>
    </lineage>
</organism>
<reference evidence="3 4" key="2">
    <citation type="journal article" date="2012" name="Stand. Genomic Sci.">
        <title>Complete genome sequence of the moderately thermophilic mineral-sulfide-oxidizing firmicute Sulfobacillus acidophilus type strain (NAL(T)).</title>
        <authorList>
            <person name="Anderson I."/>
            <person name="Chertkov O."/>
            <person name="Chen A."/>
            <person name="Saunders E."/>
            <person name="Lapidus A."/>
            <person name="Nolan M."/>
            <person name="Lucas S."/>
            <person name="Hammon N."/>
            <person name="Deshpande S."/>
            <person name="Cheng J.F."/>
            <person name="Han C."/>
            <person name="Tapia R."/>
            <person name="Goodwin L.A."/>
            <person name="Pitluck S."/>
            <person name="Liolios K."/>
            <person name="Pagani I."/>
            <person name="Ivanova N."/>
            <person name="Mikhailova N."/>
            <person name="Pati A."/>
            <person name="Palaniappan K."/>
            <person name="Land M."/>
            <person name="Pan C."/>
            <person name="Rohde M."/>
            <person name="Pukall R."/>
            <person name="Goker M."/>
            <person name="Detter J.C."/>
            <person name="Woyke T."/>
            <person name="Bristow J."/>
            <person name="Eisen J.A."/>
            <person name="Markowitz V."/>
            <person name="Hugenholtz P."/>
            <person name="Kyrpides N.C."/>
            <person name="Klenk H.P."/>
            <person name="Mavromatis K."/>
        </authorList>
    </citation>
    <scope>NUCLEOTIDE SEQUENCE [LARGE SCALE GENOMIC DNA]</scope>
    <source>
        <strain evidence="4">ATCC 700253 / DSM 10332 / NAL</strain>
    </source>
</reference>
<sequence length="762" mass="82397">MNQLGPLILKNTAGGITQGFQNLGHAVNLWLFSLPMVALLFLLYSQNVVSLLGDLGAWSTDGKTTQVVQQLHALVTGTPPPALPANWGSPWTPAWTDAQGVTHGLAGLVVTWQQVPLWFLVVIAIWAIGFTWGILIRRHDQASQTLSDESSGSATLWHRFPLLTPFSILVATLVLPWAIRVLFWHMIMNRVATSILHTLTHSLGVAPAMAVNPFWIWGALLGISGPHGIDLGKIPWAVALPIGGHVVGNILHGVMNDLQSSVLQSSVFRDVTNYLYGLTNAGIVVLGLSQVILLIWTAELVGASLLMSLTVLWLITWVLDVWSPDALLAGFSVLGRSALVVLSAWVWVLFIAVLGGGPHGPLGLPPLTAGFTIILTTLVTAIFAAGGAIYWAIPTWLYLRRTHQVVTAQWMAWKARIAAGEMAVGALVTEGGNWAAHSAQRLHSLGLRGIGGGEIATAGTAAAQSLQTLATDWTTWGQRLRAAGLERQAQTLSGAGQAGWTASEQQAQTLARRLDPFKGPAGHPGWDVGGWATQSPALASLAGNEGTWEALDAGRWQWSAWDPSTAQEAAQAMQQALTQAGWTEHYEDWVEYWRRQFRQQAEAVAAQKLKAQKTPLSPAEYRRRLQEKTDQIVAQNEAGFLSLLTPDQWERYGKAPTLQAQGTRVIASGSPAGWQYWAPILTQWGVDQARERYRAGIRERWTNGVWVAVPDNGQAPPVVTATWNPINQWADEHVWDTSAAFATPPAPANPPASSNPEGSDPA</sequence>
<feature type="transmembrane region" description="Helical" evidence="2">
    <location>
        <begin position="274"/>
        <end position="296"/>
    </location>
</feature>
<keyword evidence="2" id="KW-0472">Membrane</keyword>
<dbReference type="KEGG" id="sap:Sulac_1212"/>
<dbReference type="Proteomes" id="UP000005439">
    <property type="component" value="Chromosome"/>
</dbReference>
<feature type="transmembrane region" description="Helical" evidence="2">
    <location>
        <begin position="199"/>
        <end position="222"/>
    </location>
</feature>
<evidence type="ECO:0000313" key="3">
    <source>
        <dbReference type="EMBL" id="AEW04712.1"/>
    </source>
</evidence>
<reference evidence="4" key="1">
    <citation type="submission" date="2011-12" db="EMBL/GenBank/DDBJ databases">
        <title>The complete genome of chromosome of Sulfobacillus acidophilus DSM 10332.</title>
        <authorList>
            <person name="Lucas S."/>
            <person name="Han J."/>
            <person name="Lapidus A."/>
            <person name="Bruce D."/>
            <person name="Goodwin L."/>
            <person name="Pitluck S."/>
            <person name="Peters L."/>
            <person name="Kyrpides N."/>
            <person name="Mavromatis K."/>
            <person name="Ivanova N."/>
            <person name="Mikhailova N."/>
            <person name="Chertkov O."/>
            <person name="Saunders E."/>
            <person name="Detter J.C."/>
            <person name="Tapia R."/>
            <person name="Han C."/>
            <person name="Land M."/>
            <person name="Hauser L."/>
            <person name="Markowitz V."/>
            <person name="Cheng J.-F."/>
            <person name="Hugenholtz P."/>
            <person name="Woyke T."/>
            <person name="Wu D."/>
            <person name="Pukall R."/>
            <person name="Gehrich-Schroeter G."/>
            <person name="Schneider S."/>
            <person name="Klenk H.-P."/>
            <person name="Eisen J.A."/>
        </authorList>
    </citation>
    <scope>NUCLEOTIDE SEQUENCE [LARGE SCALE GENOMIC DNA]</scope>
    <source>
        <strain evidence="4">ATCC 700253 / DSM 10332 / NAL</strain>
    </source>
</reference>
<dbReference type="HOGENOM" id="CLU_365980_0_0_9"/>
<dbReference type="PATRIC" id="fig|679936.5.peg.1271"/>
<proteinExistence type="predicted"/>
<name>G8TV72_SULAD</name>
<dbReference type="AlphaFoldDB" id="G8TV72"/>
<feature type="transmembrane region" description="Helical" evidence="2">
    <location>
        <begin position="115"/>
        <end position="135"/>
    </location>
</feature>
<feature type="transmembrane region" description="Helical" evidence="2">
    <location>
        <begin position="334"/>
        <end position="355"/>
    </location>
</feature>
<gene>
    <name evidence="3" type="ordered locus">Sulac_1212</name>
</gene>
<feature type="transmembrane region" description="Helical" evidence="2">
    <location>
        <begin position="303"/>
        <end position="322"/>
    </location>
</feature>
<feature type="transmembrane region" description="Helical" evidence="2">
    <location>
        <begin position="156"/>
        <end position="179"/>
    </location>
</feature>
<keyword evidence="4" id="KW-1185">Reference proteome</keyword>
<keyword evidence="2" id="KW-1133">Transmembrane helix</keyword>
<dbReference type="EMBL" id="CP003179">
    <property type="protein sequence ID" value="AEW04712.1"/>
    <property type="molecule type" value="Genomic_DNA"/>
</dbReference>
<protein>
    <submittedName>
        <fullName evidence="3">Uncharacterized protein</fullName>
    </submittedName>
</protein>
<evidence type="ECO:0000256" key="1">
    <source>
        <dbReference type="SAM" id="MobiDB-lite"/>
    </source>
</evidence>
<keyword evidence="2" id="KW-0812">Transmembrane</keyword>
<feature type="transmembrane region" description="Helical" evidence="2">
    <location>
        <begin position="27"/>
        <end position="45"/>
    </location>
</feature>